<dbReference type="Pfam" id="PF00120">
    <property type="entry name" value="Gln-synt_C"/>
    <property type="match status" value="1"/>
</dbReference>
<dbReference type="GO" id="GO:0004356">
    <property type="term" value="F:glutamine synthetase activity"/>
    <property type="evidence" value="ECO:0007669"/>
    <property type="project" value="UniProtKB-EC"/>
</dbReference>
<dbReference type="KEGG" id="mbw:MSBRW_2561"/>
<dbReference type="PANTHER" id="PTHR43407:SF1">
    <property type="entry name" value="LENGSIN"/>
    <property type="match status" value="1"/>
</dbReference>
<dbReference type="HOGENOM" id="CLU_042898_0_0_2"/>
<dbReference type="SMART" id="SM01230">
    <property type="entry name" value="Gln-synt_C"/>
    <property type="match status" value="1"/>
</dbReference>
<dbReference type="InterPro" id="IPR008147">
    <property type="entry name" value="Gln_synt_N"/>
</dbReference>
<organism evidence="5 6">
    <name type="scientific">Methanosarcina barkeri str. Wiesmoor</name>
    <dbReference type="NCBI Taxonomy" id="1434109"/>
    <lineage>
        <taxon>Archaea</taxon>
        <taxon>Methanobacteriati</taxon>
        <taxon>Methanobacteriota</taxon>
        <taxon>Stenosarchaea group</taxon>
        <taxon>Methanomicrobia</taxon>
        <taxon>Methanosarcinales</taxon>
        <taxon>Methanosarcinaceae</taxon>
        <taxon>Methanosarcina</taxon>
    </lineage>
</organism>
<dbReference type="GO" id="GO:0006542">
    <property type="term" value="P:glutamine biosynthetic process"/>
    <property type="evidence" value="ECO:0007669"/>
    <property type="project" value="InterPro"/>
</dbReference>
<dbReference type="SUPFAM" id="SSF54368">
    <property type="entry name" value="Glutamine synthetase, N-terminal domain"/>
    <property type="match status" value="1"/>
</dbReference>
<dbReference type="GO" id="GO:0019740">
    <property type="term" value="P:nitrogen utilization"/>
    <property type="evidence" value="ECO:0007669"/>
    <property type="project" value="TreeGrafter"/>
</dbReference>
<dbReference type="PATRIC" id="fig|1434109.4.peg.3336"/>
<keyword evidence="5" id="KW-0436">Ligase</keyword>
<proteinExistence type="inferred from homology"/>
<dbReference type="GO" id="GO:0005737">
    <property type="term" value="C:cytoplasm"/>
    <property type="evidence" value="ECO:0007669"/>
    <property type="project" value="TreeGrafter"/>
</dbReference>
<dbReference type="InterPro" id="IPR036651">
    <property type="entry name" value="Gln_synt_N_sf"/>
</dbReference>
<dbReference type="InterPro" id="IPR014746">
    <property type="entry name" value="Gln_synth/guanido_kin_cat_dom"/>
</dbReference>
<dbReference type="PROSITE" id="PS51987">
    <property type="entry name" value="GS_CATALYTIC"/>
    <property type="match status" value="1"/>
</dbReference>
<evidence type="ECO:0000259" key="4">
    <source>
        <dbReference type="PROSITE" id="PS51987"/>
    </source>
</evidence>
<evidence type="ECO:0000313" key="6">
    <source>
        <dbReference type="Proteomes" id="UP000033038"/>
    </source>
</evidence>
<dbReference type="AlphaFoldDB" id="A0A0E3QLF7"/>
<protein>
    <submittedName>
        <fullName evidence="5">Glutamine synthetase type I</fullName>
        <ecNumber evidence="5">6.3.1.2</ecNumber>
    </submittedName>
</protein>
<dbReference type="EMBL" id="CP009526">
    <property type="protein sequence ID" value="AKB51814.1"/>
    <property type="molecule type" value="Genomic_DNA"/>
</dbReference>
<dbReference type="Pfam" id="PF03951">
    <property type="entry name" value="Gln-synt_N"/>
    <property type="match status" value="1"/>
</dbReference>
<sequence>MQLKKEGIIMKASSVELNPNKLVQYLNKPASEFTKDDIIKFIKENGIKMLTFRYIGGDGRLKALAFVIRDEEHLDNLLSAGERVDGSSLFTYIEADSSDLYVLPKYKTAFVNPFEEIPTLDILCSYFDKDGNPLASSSETVMKKAAQVLTEKTGYELQSMGELEYYIIANKEDVNMAFPAVDQQGYHESNPFTKFDQLRKEAMMYISEAGGKIKYGHSEVGNFTDDKYYYEQNEIEFETDSLENTVDRLLIAKWMLRMLADQYGVIVSFAPKITVGKAGSGLHVHMKLLKDGKSVMVENGGVSDTAKTAIAGILDIAAGITAFGNRIPTSYLRLVPHQEAPTNICWGDRNRSALIRVPLGWFSEESSKMVALANPNYSEEFKSHSYKSTFEFRAADPSADLYLLMAAFAVGIRHGFEMDNALDVAKKLYIDVNIFKDEHKDRLAQLEHLPASCYESAQALEKLKNIFMEYDVFTEGMIDDNVKYLEGLDDYQLSERLYGKDEEIRKLVDSYIHIG</sequence>
<evidence type="ECO:0000256" key="3">
    <source>
        <dbReference type="RuleBase" id="RU000384"/>
    </source>
</evidence>
<evidence type="ECO:0000313" key="5">
    <source>
        <dbReference type="EMBL" id="AKB51814.1"/>
    </source>
</evidence>
<dbReference type="Proteomes" id="UP000033038">
    <property type="component" value="Chromosome"/>
</dbReference>
<gene>
    <name evidence="5" type="ORF">MSBRW_2561</name>
</gene>
<reference evidence="5 6" key="1">
    <citation type="submission" date="2014-07" db="EMBL/GenBank/DDBJ databases">
        <title>Methanogenic archaea and the global carbon cycle.</title>
        <authorList>
            <person name="Henriksen J.R."/>
            <person name="Luke J."/>
            <person name="Reinhart S."/>
            <person name="Benedict M.N."/>
            <person name="Youngblut N.D."/>
            <person name="Metcalf M.E."/>
            <person name="Whitaker R.J."/>
            <person name="Metcalf W.W."/>
        </authorList>
    </citation>
    <scope>NUCLEOTIDE SEQUENCE [LARGE SCALE GENOMIC DNA]</scope>
    <source>
        <strain evidence="5 6">Wiesmoor</strain>
    </source>
</reference>
<name>A0A0E3QLF7_METBA</name>
<dbReference type="GO" id="GO:0016020">
    <property type="term" value="C:membrane"/>
    <property type="evidence" value="ECO:0007669"/>
    <property type="project" value="TreeGrafter"/>
</dbReference>
<evidence type="ECO:0000256" key="1">
    <source>
        <dbReference type="ARBA" id="ARBA00009897"/>
    </source>
</evidence>
<feature type="domain" description="GS catalytic" evidence="4">
    <location>
        <begin position="138"/>
        <end position="515"/>
    </location>
</feature>
<dbReference type="SUPFAM" id="SSF55931">
    <property type="entry name" value="Glutamine synthetase/guanido kinase"/>
    <property type="match status" value="1"/>
</dbReference>
<dbReference type="Gene3D" id="3.10.20.70">
    <property type="entry name" value="Glutamine synthetase, N-terminal domain"/>
    <property type="match status" value="1"/>
</dbReference>
<accession>A0A0E3QLF7</accession>
<evidence type="ECO:0000256" key="2">
    <source>
        <dbReference type="PROSITE-ProRule" id="PRU01331"/>
    </source>
</evidence>
<dbReference type="EC" id="6.3.1.2" evidence="5"/>
<dbReference type="InterPro" id="IPR008146">
    <property type="entry name" value="Gln_synth_cat_dom"/>
</dbReference>
<dbReference type="PANTHER" id="PTHR43407">
    <property type="entry name" value="GLUTAMINE SYNTHETASE"/>
    <property type="match status" value="1"/>
</dbReference>
<dbReference type="Gene3D" id="3.30.590.10">
    <property type="entry name" value="Glutamine synthetase/guanido kinase, catalytic domain"/>
    <property type="match status" value="1"/>
</dbReference>
<comment type="similarity">
    <text evidence="1 2 3">Belongs to the glutamine synthetase family.</text>
</comment>